<evidence type="ECO:0000259" key="1">
    <source>
        <dbReference type="Pfam" id="PF01408"/>
    </source>
</evidence>
<comment type="caution">
    <text evidence="3">The sequence shown here is derived from an EMBL/GenBank/DDBJ whole genome shotgun (WGS) entry which is preliminary data.</text>
</comment>
<protein>
    <submittedName>
        <fullName evidence="3">Gfo/Idh/MocA family oxidoreductase</fullName>
    </submittedName>
</protein>
<name>A0AAW8TWR2_9ENTE</name>
<dbReference type="SUPFAM" id="SSF51735">
    <property type="entry name" value="NAD(P)-binding Rossmann-fold domains"/>
    <property type="match status" value="1"/>
</dbReference>
<organism evidence="3 4">
    <name type="scientific">Enterococcus asini</name>
    <dbReference type="NCBI Taxonomy" id="57732"/>
    <lineage>
        <taxon>Bacteria</taxon>
        <taxon>Bacillati</taxon>
        <taxon>Bacillota</taxon>
        <taxon>Bacilli</taxon>
        <taxon>Lactobacillales</taxon>
        <taxon>Enterococcaceae</taxon>
        <taxon>Enterococcus</taxon>
    </lineage>
</organism>
<reference evidence="3" key="1">
    <citation type="submission" date="2023-03" db="EMBL/GenBank/DDBJ databases">
        <authorList>
            <person name="Shen W."/>
            <person name="Cai J."/>
        </authorList>
    </citation>
    <scope>NUCLEOTIDE SEQUENCE</scope>
    <source>
        <strain evidence="3">B226-2</strain>
    </source>
</reference>
<dbReference type="Pfam" id="PF01408">
    <property type="entry name" value="GFO_IDH_MocA"/>
    <property type="match status" value="1"/>
</dbReference>
<dbReference type="EMBL" id="JARQBJ010000001">
    <property type="protein sequence ID" value="MDT2809362.1"/>
    <property type="molecule type" value="Genomic_DNA"/>
</dbReference>
<dbReference type="AlphaFoldDB" id="A0AAW8TWR2"/>
<dbReference type="Gene3D" id="3.40.50.720">
    <property type="entry name" value="NAD(P)-binding Rossmann-like Domain"/>
    <property type="match status" value="1"/>
</dbReference>
<proteinExistence type="predicted"/>
<dbReference type="Gene3D" id="3.30.360.10">
    <property type="entry name" value="Dihydrodipicolinate Reductase, domain 2"/>
    <property type="match status" value="1"/>
</dbReference>
<dbReference type="Pfam" id="PF22725">
    <property type="entry name" value="GFO_IDH_MocA_C3"/>
    <property type="match status" value="1"/>
</dbReference>
<dbReference type="InterPro" id="IPR055170">
    <property type="entry name" value="GFO_IDH_MocA-like_dom"/>
</dbReference>
<dbReference type="RefSeq" id="WP_311834980.1">
    <property type="nucleotide sequence ID" value="NZ_JARQBJ010000001.1"/>
</dbReference>
<feature type="domain" description="GFO/IDH/MocA-like oxidoreductase" evidence="2">
    <location>
        <begin position="156"/>
        <end position="245"/>
    </location>
</feature>
<evidence type="ECO:0000313" key="3">
    <source>
        <dbReference type="EMBL" id="MDT2809362.1"/>
    </source>
</evidence>
<evidence type="ECO:0000259" key="2">
    <source>
        <dbReference type="Pfam" id="PF22725"/>
    </source>
</evidence>
<feature type="domain" description="Gfo/Idh/MocA-like oxidoreductase N-terminal" evidence="1">
    <location>
        <begin position="4"/>
        <end position="117"/>
    </location>
</feature>
<evidence type="ECO:0000313" key="4">
    <source>
        <dbReference type="Proteomes" id="UP001256711"/>
    </source>
</evidence>
<dbReference type="InterPro" id="IPR000683">
    <property type="entry name" value="Gfo/Idh/MocA-like_OxRdtase_N"/>
</dbReference>
<dbReference type="PANTHER" id="PTHR43054:SF1">
    <property type="entry name" value="SCYLLO-INOSITOL 2-DEHYDROGENASE (NADP(+)) IOLU"/>
    <property type="match status" value="1"/>
</dbReference>
<gene>
    <name evidence="3" type="ORF">P7H43_02480</name>
</gene>
<sequence>MLALGVIGTNWISHQFVEAALASGKYQLKGVYSRKLATAEEFGAKYEGECFYETDLDKFFAREFDVVYIASPNSLHFAQAKAALLAGKHVIVEKPAFSNPQEMAAIIELANQQGLFYFEAARNLHEKAFRKVGDFLPVQEAILGANFTYMKYSSRYDQVLAGGEPNIFSPHFSGGSLQDLGIYTLYAALGWFGMPEEVHYFARKIATGVDGIGTIILRYDLFDVTIQQGKIADSFLPSEIYLENGTLLLSGINSFEEATFYDRASGEKRPLDITQAANPMIEEALDFAKIMNHPKDPALGLRYEEWVELSRNVNEVIYQLRKQAHVVFDADTTNEE</sequence>
<dbReference type="InterPro" id="IPR036291">
    <property type="entry name" value="NAD(P)-bd_dom_sf"/>
</dbReference>
<dbReference type="GO" id="GO:0000166">
    <property type="term" value="F:nucleotide binding"/>
    <property type="evidence" value="ECO:0007669"/>
    <property type="project" value="InterPro"/>
</dbReference>
<dbReference type="SUPFAM" id="SSF55347">
    <property type="entry name" value="Glyceraldehyde-3-phosphate dehydrogenase-like, C-terminal domain"/>
    <property type="match status" value="1"/>
</dbReference>
<dbReference type="PANTHER" id="PTHR43054">
    <property type="match status" value="1"/>
</dbReference>
<accession>A0AAW8TWR2</accession>
<dbReference type="Proteomes" id="UP001256711">
    <property type="component" value="Unassembled WGS sequence"/>
</dbReference>